<dbReference type="EC" id="1.2.1.12" evidence="4"/>
<accession>A0ABM8VMQ6</accession>
<keyword evidence="2 4" id="KW-0560">Oxidoreductase</keyword>
<protein>
    <submittedName>
        <fullName evidence="4">Glyceraldehyde-3-phosphate dehydrogenase</fullName>
        <ecNumber evidence="4">1.2.1.12</ecNumber>
    </submittedName>
</protein>
<dbReference type="InterPro" id="IPR006424">
    <property type="entry name" value="Glyceraldehyde-3-P_DH_1"/>
</dbReference>
<dbReference type="InterPro" id="IPR020830">
    <property type="entry name" value="GlycerAld_3-P_DH_AS"/>
</dbReference>
<dbReference type="SMART" id="SM00846">
    <property type="entry name" value="Gp_dh_N"/>
    <property type="match status" value="1"/>
</dbReference>
<dbReference type="CDD" id="cd18126">
    <property type="entry name" value="GAPDH_I_C"/>
    <property type="match status" value="1"/>
</dbReference>
<feature type="domain" description="Glyceraldehyde 3-phosphate dehydrogenase NAD(P) binding" evidence="3">
    <location>
        <begin position="3"/>
        <end position="152"/>
    </location>
</feature>
<proteinExistence type="inferred from homology"/>
<dbReference type="EMBL" id="CAJVCE010000014">
    <property type="protein sequence ID" value="CAG7650289.1"/>
    <property type="molecule type" value="Genomic_DNA"/>
</dbReference>
<dbReference type="GO" id="GO:0004365">
    <property type="term" value="F:glyceraldehyde-3-phosphate dehydrogenase (NAD+) (phosphorylating) activity"/>
    <property type="evidence" value="ECO:0007669"/>
    <property type="project" value="UniProtKB-EC"/>
</dbReference>
<evidence type="ECO:0000256" key="1">
    <source>
        <dbReference type="ARBA" id="ARBA00007406"/>
    </source>
</evidence>
<name>A0ABM8VMQ6_9BACL</name>
<evidence type="ECO:0000313" key="4">
    <source>
        <dbReference type="EMBL" id="CAG7650289.1"/>
    </source>
</evidence>
<evidence type="ECO:0000256" key="2">
    <source>
        <dbReference type="ARBA" id="ARBA00023002"/>
    </source>
</evidence>
<gene>
    <name evidence="4" type="primary">gap_2</name>
    <name evidence="4" type="ORF">PAECIP111802_04685</name>
</gene>
<keyword evidence="5" id="KW-1185">Reference proteome</keyword>
<dbReference type="InterPro" id="IPR020831">
    <property type="entry name" value="GlycerAld/Erythrose_P_DH"/>
</dbReference>
<reference evidence="4 5" key="1">
    <citation type="submission" date="2021-06" db="EMBL/GenBank/DDBJ databases">
        <authorList>
            <person name="Criscuolo A."/>
        </authorList>
    </citation>
    <scope>NUCLEOTIDE SEQUENCE [LARGE SCALE GENOMIC DNA]</scope>
    <source>
        <strain evidence="5">CIP 111802</strain>
    </source>
</reference>
<dbReference type="Proteomes" id="UP000730618">
    <property type="component" value="Unassembled WGS sequence"/>
</dbReference>
<dbReference type="InterPro" id="IPR020828">
    <property type="entry name" value="GlycerAld_3-P_DH_NAD(P)-bd"/>
</dbReference>
<dbReference type="RefSeq" id="WP_218100959.1">
    <property type="nucleotide sequence ID" value="NZ_CAJVCE010000014.1"/>
</dbReference>
<comment type="similarity">
    <text evidence="1">Belongs to the glyceraldehyde-3-phosphate dehydrogenase family.</text>
</comment>
<dbReference type="PANTHER" id="PTHR43148">
    <property type="entry name" value="GLYCERALDEHYDE-3-PHOSPHATE DEHYDROGENASE 2"/>
    <property type="match status" value="1"/>
</dbReference>
<dbReference type="InterPro" id="IPR020829">
    <property type="entry name" value="GlycerAld_3-P_DH_cat"/>
</dbReference>
<dbReference type="PROSITE" id="PS00071">
    <property type="entry name" value="GAPDH"/>
    <property type="match status" value="1"/>
</dbReference>
<dbReference type="Pfam" id="PF00044">
    <property type="entry name" value="Gp_dh_N"/>
    <property type="match status" value="1"/>
</dbReference>
<evidence type="ECO:0000313" key="5">
    <source>
        <dbReference type="Proteomes" id="UP000730618"/>
    </source>
</evidence>
<dbReference type="PIRSF" id="PIRSF000149">
    <property type="entry name" value="GAP_DH"/>
    <property type="match status" value="1"/>
</dbReference>
<dbReference type="NCBIfam" id="TIGR01534">
    <property type="entry name" value="GAPDH-I"/>
    <property type="match status" value="1"/>
</dbReference>
<dbReference type="Pfam" id="PF02800">
    <property type="entry name" value="Gp_dh_C"/>
    <property type="match status" value="1"/>
</dbReference>
<organism evidence="4 5">
    <name type="scientific">Paenibacillus allorhizosphaerae</name>
    <dbReference type="NCBI Taxonomy" id="2849866"/>
    <lineage>
        <taxon>Bacteria</taxon>
        <taxon>Bacillati</taxon>
        <taxon>Bacillota</taxon>
        <taxon>Bacilli</taxon>
        <taxon>Bacillales</taxon>
        <taxon>Paenibacillaceae</taxon>
        <taxon>Paenibacillus</taxon>
    </lineage>
</organism>
<sequence>MATKIGINGFGRIGRNVFRAALNNSEVEVVAINDLTDVSTLAHLLKYDTTHGKLDATVEYTEGALIVNGKTVKVFAERNPENLPWGANGVEIVVESTGIFTAKEKAELHLKGGAKKVIISAPATNEDITIVMGVNEDKYDPAAHTIISNASCTTNCLAPFAKVLNDKFGIVKGMMTTVHSYTNDQSVLDLPHKDLRRARAAAENIIPSTTGAAKAVSLVLPELKGKLNGMSFRVPTPNVSVTDLVAELKVNVTVDEINAALREAANGPLKGILNYTEEPLVSSDFNGDPASSTIDALSTMVVGDNMVKVVSWYDNEWGYSNRVVNLAAFIAKKGL</sequence>
<comment type="caution">
    <text evidence="4">The sequence shown here is derived from an EMBL/GenBank/DDBJ whole genome shotgun (WGS) entry which is preliminary data.</text>
</comment>
<evidence type="ECO:0000259" key="3">
    <source>
        <dbReference type="SMART" id="SM00846"/>
    </source>
</evidence>
<dbReference type="CDD" id="cd05214">
    <property type="entry name" value="GAPDH_I_N"/>
    <property type="match status" value="1"/>
</dbReference>